<dbReference type="AlphaFoldDB" id="A0AAN9IG96"/>
<reference evidence="2 3" key="1">
    <citation type="submission" date="2024-01" db="EMBL/GenBank/DDBJ databases">
        <title>The genomes of 5 underutilized Papilionoideae crops provide insights into root nodulation and disease resistance.</title>
        <authorList>
            <person name="Yuan L."/>
        </authorList>
    </citation>
    <scope>NUCLEOTIDE SEQUENCE [LARGE SCALE GENOMIC DNA]</scope>
    <source>
        <strain evidence="2">LY-2023</strain>
        <tissue evidence="2">Leaf</tissue>
    </source>
</reference>
<sequence>MVFVKVPTLFSVPKLFLSHHGRRQARRFIDDNVTVEPPHPSPSTTVCCDATPVPSFNPVSGTTVLPFITTLCGHSGGSLPRFLHCRRHGRGSNEGALPSAINPQGKVKEK</sequence>
<dbReference type="Proteomes" id="UP001359559">
    <property type="component" value="Unassembled WGS sequence"/>
</dbReference>
<dbReference type="EMBL" id="JAYKXN010000006">
    <property type="protein sequence ID" value="KAK7279758.1"/>
    <property type="molecule type" value="Genomic_DNA"/>
</dbReference>
<comment type="caution">
    <text evidence="2">The sequence shown here is derived from an EMBL/GenBank/DDBJ whole genome shotgun (WGS) entry which is preliminary data.</text>
</comment>
<accession>A0AAN9IG96</accession>
<evidence type="ECO:0000313" key="3">
    <source>
        <dbReference type="Proteomes" id="UP001359559"/>
    </source>
</evidence>
<proteinExistence type="predicted"/>
<keyword evidence="3" id="KW-1185">Reference proteome</keyword>
<organism evidence="2 3">
    <name type="scientific">Clitoria ternatea</name>
    <name type="common">Butterfly pea</name>
    <dbReference type="NCBI Taxonomy" id="43366"/>
    <lineage>
        <taxon>Eukaryota</taxon>
        <taxon>Viridiplantae</taxon>
        <taxon>Streptophyta</taxon>
        <taxon>Embryophyta</taxon>
        <taxon>Tracheophyta</taxon>
        <taxon>Spermatophyta</taxon>
        <taxon>Magnoliopsida</taxon>
        <taxon>eudicotyledons</taxon>
        <taxon>Gunneridae</taxon>
        <taxon>Pentapetalae</taxon>
        <taxon>rosids</taxon>
        <taxon>fabids</taxon>
        <taxon>Fabales</taxon>
        <taxon>Fabaceae</taxon>
        <taxon>Papilionoideae</taxon>
        <taxon>50 kb inversion clade</taxon>
        <taxon>NPAAA clade</taxon>
        <taxon>indigoferoid/millettioid clade</taxon>
        <taxon>Phaseoleae</taxon>
        <taxon>Clitoria</taxon>
    </lineage>
</organism>
<evidence type="ECO:0000256" key="1">
    <source>
        <dbReference type="SAM" id="MobiDB-lite"/>
    </source>
</evidence>
<evidence type="ECO:0000313" key="2">
    <source>
        <dbReference type="EMBL" id="KAK7279758.1"/>
    </source>
</evidence>
<feature type="region of interest" description="Disordered" evidence="1">
    <location>
        <begin position="90"/>
        <end position="110"/>
    </location>
</feature>
<gene>
    <name evidence="2" type="ORF">RJT34_24815</name>
</gene>
<protein>
    <submittedName>
        <fullName evidence="2">Uncharacterized protein</fullName>
    </submittedName>
</protein>
<name>A0AAN9IG96_CLITE</name>